<evidence type="ECO:0000256" key="9">
    <source>
        <dbReference type="PIRSR" id="PIRSR500133-1"/>
    </source>
</evidence>
<evidence type="ECO:0000313" key="13">
    <source>
        <dbReference type="EMBL" id="POY38102.1"/>
    </source>
</evidence>
<evidence type="ECO:0000256" key="7">
    <source>
        <dbReference type="ARBA" id="ARBA00053241"/>
    </source>
</evidence>
<dbReference type="NCBIfam" id="TIGR03026">
    <property type="entry name" value="NDP-sugDHase"/>
    <property type="match status" value="1"/>
</dbReference>
<sequence>MKITKICCIGAGYVGGPTMAVIAQKCPHIQVTVVDLNTDRIAAWNDEDVNNIPIYEPGLSAIVAEARGRNLFFSTEVEKAIDDAQIIFISVNTPTKTYGKGKGMAADLKYIELCARQIAKIAKDDKIVVEKSTLPVRTAEAIKSILDNTGNHVQFQILSNPEFLAEGTAVEDLLNPDRILIGGDPSVEGQNAVQALVDVYSNWVAPEKILTTNLWSSELSKLTANAFLAQRISSINALSELCEKTGANINEVAKAIGMDSRIGPKFLKASVGFGGSCFQKDILNLVYIAKSYGLTAVADYWEQVIIMNDHQKKRFSNNVVQTLYNTVADKKIAFLGWAFKKDTNDTRESAAIFVADDLINEQAQIAVYDPKVSHKKVLADLDYLETRSTEKNAKAISSFESPYDACKEAHAIAILTEWDEFVGYDWQKIYDNMQKPAFVFDGRNILNKVELEAIGFVYQAVGS</sequence>
<dbReference type="PANTHER" id="PTHR11374:SF3">
    <property type="entry name" value="UDP-GLUCOSE 6-DEHYDROGENASE"/>
    <property type="match status" value="1"/>
</dbReference>
<feature type="binding site" evidence="11">
    <location>
        <position position="35"/>
    </location>
    <ligand>
        <name>NAD(+)</name>
        <dbReference type="ChEBI" id="CHEBI:57540"/>
    </ligand>
</feature>
<dbReference type="PIRSF" id="PIRSF500133">
    <property type="entry name" value="UDPglc_DH_euk"/>
    <property type="match status" value="1"/>
</dbReference>
<evidence type="ECO:0000256" key="3">
    <source>
        <dbReference type="ARBA" id="ARBA00012954"/>
    </source>
</evidence>
<dbReference type="SUPFAM" id="SSF52413">
    <property type="entry name" value="UDP-glucose/GDP-mannose dehydrogenase C-terminal domain"/>
    <property type="match status" value="1"/>
</dbReference>
<feature type="binding site" evidence="10">
    <location>
        <begin position="221"/>
        <end position="225"/>
    </location>
    <ligand>
        <name>substrate</name>
    </ligand>
</feature>
<dbReference type="UniPathway" id="UPA00038">
    <property type="reaction ID" value="UER00491"/>
</dbReference>
<evidence type="ECO:0000256" key="6">
    <source>
        <dbReference type="ARBA" id="ARBA00047473"/>
    </source>
</evidence>
<dbReference type="InterPro" id="IPR001732">
    <property type="entry name" value="UDP-Glc/GDP-Man_DH_N"/>
</dbReference>
<dbReference type="Pfam" id="PF03720">
    <property type="entry name" value="UDPG_MGDP_dh_C"/>
    <property type="match status" value="1"/>
</dbReference>
<dbReference type="FunFam" id="3.40.50.720:FF:000032">
    <property type="entry name" value="UDP-glucose 6-dehydrogenase"/>
    <property type="match status" value="1"/>
</dbReference>
<dbReference type="SUPFAM" id="SSF51735">
    <property type="entry name" value="NAD(P)-binding Rossmann-fold domains"/>
    <property type="match status" value="1"/>
</dbReference>
<comment type="catalytic activity">
    <reaction evidence="6">
        <text>UDP-alpha-D-glucose + 2 NAD(+) + H2O = UDP-alpha-D-glucuronate + 2 NADH + 3 H(+)</text>
        <dbReference type="Rhea" id="RHEA:23596"/>
        <dbReference type="ChEBI" id="CHEBI:15377"/>
        <dbReference type="ChEBI" id="CHEBI:15378"/>
        <dbReference type="ChEBI" id="CHEBI:57540"/>
        <dbReference type="ChEBI" id="CHEBI:57945"/>
        <dbReference type="ChEBI" id="CHEBI:58052"/>
        <dbReference type="ChEBI" id="CHEBI:58885"/>
        <dbReference type="EC" id="1.1.1.22"/>
    </reaction>
</comment>
<dbReference type="Pfam" id="PF00984">
    <property type="entry name" value="UDPG_MGDP_dh"/>
    <property type="match status" value="1"/>
</dbReference>
<gene>
    <name evidence="13" type="ORF">C3L50_12570</name>
</gene>
<dbReference type="InterPro" id="IPR036291">
    <property type="entry name" value="NAD(P)-bd_dom_sf"/>
</dbReference>
<dbReference type="Proteomes" id="UP000237310">
    <property type="component" value="Unassembled WGS sequence"/>
</dbReference>
<dbReference type="Pfam" id="PF03721">
    <property type="entry name" value="UDPG_MGDP_dh_N"/>
    <property type="match status" value="1"/>
</dbReference>
<dbReference type="GO" id="GO:0006024">
    <property type="term" value="P:glycosaminoglycan biosynthetic process"/>
    <property type="evidence" value="ECO:0007669"/>
    <property type="project" value="TreeGrafter"/>
</dbReference>
<dbReference type="EMBL" id="PQVG01000007">
    <property type="protein sequence ID" value="POY38102.1"/>
    <property type="molecule type" value="Genomic_DNA"/>
</dbReference>
<evidence type="ECO:0000313" key="14">
    <source>
        <dbReference type="Proteomes" id="UP000237310"/>
    </source>
</evidence>
<dbReference type="InterPro" id="IPR028356">
    <property type="entry name" value="UDPglc_DH_euk"/>
</dbReference>
<feature type="binding site" evidence="11">
    <location>
        <position position="347"/>
    </location>
    <ligand>
        <name>NAD(+)</name>
        <dbReference type="ChEBI" id="CHEBI:57540"/>
    </ligand>
</feature>
<dbReference type="Gene3D" id="1.20.5.100">
    <property type="entry name" value="Cytochrome c1, transmembrane anchor, C-terminal"/>
    <property type="match status" value="1"/>
</dbReference>
<feature type="binding site" evidence="11">
    <location>
        <position position="166"/>
    </location>
    <ligand>
        <name>NAD(+)</name>
        <dbReference type="ChEBI" id="CHEBI:57540"/>
    </ligand>
</feature>
<dbReference type="InterPro" id="IPR017476">
    <property type="entry name" value="UDP-Glc/GDP-Man"/>
</dbReference>
<evidence type="ECO:0000256" key="11">
    <source>
        <dbReference type="PIRSR" id="PIRSR500133-3"/>
    </source>
</evidence>
<dbReference type="PANTHER" id="PTHR11374">
    <property type="entry name" value="UDP-GLUCOSE DEHYDROGENASE/UDP-MANNAC DEHYDROGENASE"/>
    <property type="match status" value="1"/>
</dbReference>
<dbReference type="FunFam" id="3.40.50.720:FF:000193">
    <property type="entry name" value="UDP-glucose 6-dehydrogenase"/>
    <property type="match status" value="1"/>
</dbReference>
<evidence type="ECO:0000256" key="5">
    <source>
        <dbReference type="ARBA" id="ARBA00023027"/>
    </source>
</evidence>
<dbReference type="InterPro" id="IPR014027">
    <property type="entry name" value="UDP-Glc/GDP-Man_DH_C"/>
</dbReference>
<dbReference type="PIRSF" id="PIRSF000124">
    <property type="entry name" value="UDPglc_GDPman_dh"/>
    <property type="match status" value="1"/>
</dbReference>
<evidence type="ECO:0000256" key="10">
    <source>
        <dbReference type="PIRSR" id="PIRSR500133-2"/>
    </source>
</evidence>
<reference evidence="13 14" key="1">
    <citation type="submission" date="2018-01" db="EMBL/GenBank/DDBJ databases">
        <authorList>
            <person name="Gaut B.S."/>
            <person name="Morton B.R."/>
            <person name="Clegg M.T."/>
            <person name="Duvall M.R."/>
        </authorList>
    </citation>
    <scope>NUCLEOTIDE SEQUENCE [LARGE SCALE GENOMIC DNA]</scope>
    <source>
        <strain evidence="13 14">HR-AY</strain>
    </source>
</reference>
<evidence type="ECO:0000256" key="8">
    <source>
        <dbReference type="PIRNR" id="PIRNR000124"/>
    </source>
</evidence>
<dbReference type="InterPro" id="IPR008927">
    <property type="entry name" value="6-PGluconate_DH-like_C_sf"/>
</dbReference>
<dbReference type="RefSeq" id="WP_103806536.1">
    <property type="nucleotide sequence ID" value="NZ_PQVG01000007.1"/>
</dbReference>
<feature type="binding site" evidence="10">
    <location>
        <position position="261"/>
    </location>
    <ligand>
        <name>substrate</name>
    </ligand>
</feature>
<keyword evidence="14" id="KW-1185">Reference proteome</keyword>
<keyword evidence="4" id="KW-0560">Oxidoreductase</keyword>
<dbReference type="Gene3D" id="3.40.50.720">
    <property type="entry name" value="NAD(P)-binding Rossmann-like Domain"/>
    <property type="match status" value="2"/>
</dbReference>
<feature type="binding site" evidence="10">
    <location>
        <begin position="268"/>
        <end position="274"/>
    </location>
    <ligand>
        <name>substrate</name>
    </ligand>
</feature>
<protein>
    <recommendedName>
        <fullName evidence="3">UDP-glucose 6-dehydrogenase</fullName>
        <ecNumber evidence="3">1.1.1.22</ecNumber>
    </recommendedName>
</protein>
<feature type="binding site" evidence="10">
    <location>
        <begin position="339"/>
        <end position="340"/>
    </location>
    <ligand>
        <name>substrate</name>
    </ligand>
</feature>
<comment type="function">
    <text evidence="7">Catalyzes the conversion of UDP-glucose into UDP-glucuronate, one of the precursors of teichuronic acid.</text>
</comment>
<dbReference type="GO" id="GO:0051287">
    <property type="term" value="F:NAD binding"/>
    <property type="evidence" value="ECO:0007669"/>
    <property type="project" value="InterPro"/>
</dbReference>
<dbReference type="GO" id="GO:0003979">
    <property type="term" value="F:UDP-glucose 6-dehydrogenase activity"/>
    <property type="evidence" value="ECO:0007669"/>
    <property type="project" value="UniProtKB-EC"/>
</dbReference>
<feature type="binding site" evidence="11">
    <location>
        <begin position="277"/>
        <end position="280"/>
    </location>
    <ligand>
        <name>NAD(+)</name>
        <dbReference type="ChEBI" id="CHEBI:57540"/>
    </ligand>
</feature>
<dbReference type="InterPro" id="IPR036220">
    <property type="entry name" value="UDP-Glc/GDP-Man_DH_C_sf"/>
</dbReference>
<dbReference type="OrthoDB" id="9803238at2"/>
<comment type="pathway">
    <text evidence="1">Nucleotide-sugar biosynthesis; UDP-alpha-D-glucuronate biosynthesis; UDP-alpha-D-glucuronate from UDP-alpha-D-glucose: step 1/1.</text>
</comment>
<dbReference type="EC" id="1.1.1.22" evidence="3"/>
<keyword evidence="5 11" id="KW-0520">NAD</keyword>
<dbReference type="SUPFAM" id="SSF48179">
    <property type="entry name" value="6-phosphogluconate dehydrogenase C-terminal domain-like"/>
    <property type="match status" value="1"/>
</dbReference>
<evidence type="ECO:0000259" key="12">
    <source>
        <dbReference type="SMART" id="SM00984"/>
    </source>
</evidence>
<evidence type="ECO:0000256" key="1">
    <source>
        <dbReference type="ARBA" id="ARBA00004701"/>
    </source>
</evidence>
<evidence type="ECO:0000256" key="4">
    <source>
        <dbReference type="ARBA" id="ARBA00023002"/>
    </source>
</evidence>
<accession>A0A2S5A6Y5</accession>
<feature type="active site" description="Nucleophile" evidence="9">
    <location>
        <position position="277"/>
    </location>
</feature>
<comment type="caution">
    <text evidence="13">The sequence shown here is derived from an EMBL/GenBank/DDBJ whole genome shotgun (WGS) entry which is preliminary data.</text>
</comment>
<dbReference type="AlphaFoldDB" id="A0A2S5A6Y5"/>
<dbReference type="SMART" id="SM00984">
    <property type="entry name" value="UDPG_MGDP_dh_C"/>
    <property type="match status" value="1"/>
</dbReference>
<feature type="binding site" evidence="11">
    <location>
        <position position="40"/>
    </location>
    <ligand>
        <name>NAD(+)</name>
        <dbReference type="ChEBI" id="CHEBI:57540"/>
    </ligand>
</feature>
<name>A0A2S5A6Y5_9FLAO</name>
<feature type="binding site" evidence="11">
    <location>
        <begin position="132"/>
        <end position="133"/>
    </location>
    <ligand>
        <name>NAD(+)</name>
        <dbReference type="ChEBI" id="CHEBI:57540"/>
    </ligand>
</feature>
<dbReference type="GO" id="GO:0006065">
    <property type="term" value="P:UDP-glucuronate biosynthetic process"/>
    <property type="evidence" value="ECO:0007669"/>
    <property type="project" value="UniProtKB-UniPathway"/>
</dbReference>
<proteinExistence type="inferred from homology"/>
<feature type="domain" description="UDP-glucose/GDP-mannose dehydrogenase C-terminal" evidence="12">
    <location>
        <begin position="333"/>
        <end position="448"/>
    </location>
</feature>
<organism evidence="13 14">
    <name type="scientific">Flavobacterium alvei</name>
    <dbReference type="NCBI Taxonomy" id="2080416"/>
    <lineage>
        <taxon>Bacteria</taxon>
        <taxon>Pseudomonadati</taxon>
        <taxon>Bacteroidota</taxon>
        <taxon>Flavobacteriia</taxon>
        <taxon>Flavobacteriales</taxon>
        <taxon>Flavobacteriaceae</taxon>
        <taxon>Flavobacterium</taxon>
    </lineage>
</organism>
<dbReference type="FunFam" id="1.20.5.100:FF:000001">
    <property type="entry name" value="UDP-glucose 6-dehydrogenase"/>
    <property type="match status" value="1"/>
</dbReference>
<feature type="binding site" evidence="10">
    <location>
        <position position="443"/>
    </location>
    <ligand>
        <name>substrate</name>
    </ligand>
</feature>
<dbReference type="InterPro" id="IPR014026">
    <property type="entry name" value="UDP-Glc/GDP-Man_DH_dimer"/>
</dbReference>
<evidence type="ECO:0000256" key="2">
    <source>
        <dbReference type="ARBA" id="ARBA00006601"/>
    </source>
</evidence>
<feature type="binding site" evidence="10">
    <location>
        <begin position="162"/>
        <end position="166"/>
    </location>
    <ligand>
        <name>substrate</name>
    </ligand>
</feature>
<comment type="similarity">
    <text evidence="2 8">Belongs to the UDP-glucose/GDP-mannose dehydrogenase family.</text>
</comment>
<feature type="binding site" evidence="11">
    <location>
        <begin position="91"/>
        <end position="95"/>
    </location>
    <ligand>
        <name>NAD(+)</name>
        <dbReference type="ChEBI" id="CHEBI:57540"/>
    </ligand>
</feature>
<feature type="binding site" evidence="11">
    <location>
        <begin position="10"/>
        <end position="15"/>
    </location>
    <ligand>
        <name>NAD(+)</name>
        <dbReference type="ChEBI" id="CHEBI:57540"/>
    </ligand>
</feature>